<dbReference type="GO" id="GO:0005815">
    <property type="term" value="C:microtubule organizing center"/>
    <property type="evidence" value="ECO:0007669"/>
    <property type="project" value="TreeGrafter"/>
</dbReference>
<keyword evidence="12" id="KW-1185">Reference proteome</keyword>
<comment type="caution">
    <text evidence="11">The sequence shown here is derived from an EMBL/GenBank/DDBJ whole genome shotgun (WGS) entry which is preliminary data.</text>
</comment>
<dbReference type="EMBL" id="QEAQ01000115">
    <property type="protein sequence ID" value="TPX55311.1"/>
    <property type="molecule type" value="Genomic_DNA"/>
</dbReference>
<dbReference type="SUPFAM" id="SSF52540">
    <property type="entry name" value="P-loop containing nucleoside triphosphate hydrolases"/>
    <property type="match status" value="1"/>
</dbReference>
<dbReference type="InterPro" id="IPR020588">
    <property type="entry name" value="RecA_ATP-bd"/>
</dbReference>
<reference evidence="11 12" key="1">
    <citation type="journal article" date="2019" name="Sci. Rep.">
        <title>Comparative genomics of chytrid fungi reveal insights into the obligate biotrophic and pathogenic lifestyle of Synchytrium endobioticum.</title>
        <authorList>
            <person name="van de Vossenberg B.T.L.H."/>
            <person name="Warris S."/>
            <person name="Nguyen H.D.T."/>
            <person name="van Gent-Pelzer M.P.E."/>
            <person name="Joly D.L."/>
            <person name="van de Geest H.C."/>
            <person name="Bonants P.J.M."/>
            <person name="Smith D.S."/>
            <person name="Levesque C.A."/>
            <person name="van der Lee T.A.J."/>
        </authorList>
    </citation>
    <scope>NUCLEOTIDE SEQUENCE [LARGE SCALE GENOMIC DNA]</scope>
    <source>
        <strain evidence="11 12">CBS 809.83</strain>
    </source>
</reference>
<dbReference type="PROSITE" id="PS50162">
    <property type="entry name" value="RECA_2"/>
    <property type="match status" value="1"/>
</dbReference>
<dbReference type="InterPro" id="IPR051988">
    <property type="entry name" value="HRR_RAD51_Paralog"/>
</dbReference>
<dbReference type="InterPro" id="IPR013632">
    <property type="entry name" value="Rad51_C"/>
</dbReference>
<name>A0A507DV13_9FUNG</name>
<feature type="domain" description="RecA family profile 1" evidence="10">
    <location>
        <begin position="74"/>
        <end position="257"/>
    </location>
</feature>
<evidence type="ECO:0000256" key="7">
    <source>
        <dbReference type="ARBA" id="ARBA00023172"/>
    </source>
</evidence>
<evidence type="ECO:0000313" key="11">
    <source>
        <dbReference type="EMBL" id="TPX55311.1"/>
    </source>
</evidence>
<gene>
    <name evidence="11" type="ORF">PhCBS80983_g05420</name>
</gene>
<protein>
    <recommendedName>
        <fullName evidence="10">RecA family profile 1 domain-containing protein</fullName>
    </recommendedName>
</protein>
<keyword evidence="3" id="KW-0547">Nucleotide-binding</keyword>
<proteinExistence type="inferred from homology"/>
<dbReference type="GO" id="GO:0000400">
    <property type="term" value="F:four-way junction DNA binding"/>
    <property type="evidence" value="ECO:0007669"/>
    <property type="project" value="TreeGrafter"/>
</dbReference>
<dbReference type="GO" id="GO:0000723">
    <property type="term" value="P:telomere maintenance"/>
    <property type="evidence" value="ECO:0007669"/>
    <property type="project" value="TreeGrafter"/>
</dbReference>
<dbReference type="InterPro" id="IPR047323">
    <property type="entry name" value="Rad51D_C"/>
</dbReference>
<dbReference type="PANTHER" id="PTHR46457:SF1">
    <property type="entry name" value="DNA REPAIR PROTEIN RAD51 HOMOLOG 4"/>
    <property type="match status" value="1"/>
</dbReference>
<keyword evidence="5" id="KW-0067">ATP-binding</keyword>
<dbReference type="GO" id="GO:0003697">
    <property type="term" value="F:single-stranded DNA binding"/>
    <property type="evidence" value="ECO:0007669"/>
    <property type="project" value="TreeGrafter"/>
</dbReference>
<dbReference type="GO" id="GO:0033063">
    <property type="term" value="C:Rad51B-Rad51C-Rad51D-XRCC2 complex"/>
    <property type="evidence" value="ECO:0007669"/>
    <property type="project" value="TreeGrafter"/>
</dbReference>
<dbReference type="GO" id="GO:0140664">
    <property type="term" value="F:ATP-dependent DNA damage sensor activity"/>
    <property type="evidence" value="ECO:0007669"/>
    <property type="project" value="InterPro"/>
</dbReference>
<accession>A0A507DV13</accession>
<evidence type="ECO:0000313" key="12">
    <source>
        <dbReference type="Proteomes" id="UP000318582"/>
    </source>
</evidence>
<evidence type="ECO:0000256" key="1">
    <source>
        <dbReference type="ARBA" id="ARBA00004123"/>
    </source>
</evidence>
<dbReference type="GO" id="GO:0005524">
    <property type="term" value="F:ATP binding"/>
    <property type="evidence" value="ECO:0007669"/>
    <property type="project" value="UniProtKB-KW"/>
</dbReference>
<dbReference type="InterPro" id="IPR027417">
    <property type="entry name" value="P-loop_NTPase"/>
</dbReference>
<comment type="subcellular location">
    <subcellularLocation>
        <location evidence="1">Nucleus</location>
    </subcellularLocation>
</comment>
<sequence>MNQIASTQCDQSLRKTIKLLEGKGITRPRDYLLKHPLPLSSKESIHEEIKHKVAEALACPLTAGDVALEEENERHVFLSTGCPGMDELLGGGCLIGEMTEFAGAPATGKTQLAFFTALTTAAADPNATILYIDSSNSFSASRMSQLFTFSDRFDFLRTKGMNAEYVLSRIKCIQCPDACKLLDILEELDTKLAEKSDPFVSQLNLVIIDSVGALFSPMVGFGQTRGYVVMMTVGHMLKTMAMRYRFAAMTLNYGVQSDFRGGKGSRNAVSGPVSDIGGQLRTKPALGTTWSFVPNIRLFFSDINDSENAGDDEVLSYQNRQGLITALTKRRVVVYNSHRTAIGSERILFLGSYEVMSFPDTTNTGQWNRDLFVKSENAQRHS</sequence>
<evidence type="ECO:0000256" key="9">
    <source>
        <dbReference type="ARBA" id="ARBA00023242"/>
    </source>
</evidence>
<keyword evidence="7" id="KW-0233">DNA recombination</keyword>
<dbReference type="CDD" id="cd19489">
    <property type="entry name" value="Rad51D"/>
    <property type="match status" value="1"/>
</dbReference>
<dbReference type="STRING" id="109895.A0A507DV13"/>
<dbReference type="Gene3D" id="3.40.50.300">
    <property type="entry name" value="P-loop containing nucleotide triphosphate hydrolases"/>
    <property type="match status" value="1"/>
</dbReference>
<dbReference type="GO" id="GO:0042148">
    <property type="term" value="P:DNA strand invasion"/>
    <property type="evidence" value="ECO:0007669"/>
    <property type="project" value="TreeGrafter"/>
</dbReference>
<dbReference type="Pfam" id="PF08423">
    <property type="entry name" value="Rad51"/>
    <property type="match status" value="1"/>
</dbReference>
<evidence type="ECO:0000256" key="5">
    <source>
        <dbReference type="ARBA" id="ARBA00022840"/>
    </source>
</evidence>
<keyword evidence="4" id="KW-0227">DNA damage</keyword>
<organism evidence="11 12">
    <name type="scientific">Powellomyces hirtus</name>
    <dbReference type="NCBI Taxonomy" id="109895"/>
    <lineage>
        <taxon>Eukaryota</taxon>
        <taxon>Fungi</taxon>
        <taxon>Fungi incertae sedis</taxon>
        <taxon>Chytridiomycota</taxon>
        <taxon>Chytridiomycota incertae sedis</taxon>
        <taxon>Chytridiomycetes</taxon>
        <taxon>Spizellomycetales</taxon>
        <taxon>Powellomycetaceae</taxon>
        <taxon>Powellomyces</taxon>
    </lineage>
</organism>
<dbReference type="AlphaFoldDB" id="A0A507DV13"/>
<evidence type="ECO:0000256" key="2">
    <source>
        <dbReference type="ARBA" id="ARBA00007095"/>
    </source>
</evidence>
<dbReference type="GO" id="GO:0005657">
    <property type="term" value="C:replication fork"/>
    <property type="evidence" value="ECO:0007669"/>
    <property type="project" value="TreeGrafter"/>
</dbReference>
<keyword evidence="6" id="KW-0238">DNA-binding</keyword>
<keyword evidence="8" id="KW-0234">DNA repair</keyword>
<evidence type="ECO:0000256" key="3">
    <source>
        <dbReference type="ARBA" id="ARBA00022741"/>
    </source>
</evidence>
<comment type="similarity">
    <text evidence="2">Belongs to the RecA family. RAD51 subfamily.</text>
</comment>
<dbReference type="PANTHER" id="PTHR46457">
    <property type="entry name" value="DNA REPAIR PROTEIN RAD51 HOMOLOG 4"/>
    <property type="match status" value="1"/>
</dbReference>
<dbReference type="Proteomes" id="UP000318582">
    <property type="component" value="Unassembled WGS sequence"/>
</dbReference>
<keyword evidence="9" id="KW-0539">Nucleus</keyword>
<dbReference type="GO" id="GO:0007131">
    <property type="term" value="P:reciprocal meiotic recombination"/>
    <property type="evidence" value="ECO:0007669"/>
    <property type="project" value="TreeGrafter"/>
</dbReference>
<evidence type="ECO:0000256" key="4">
    <source>
        <dbReference type="ARBA" id="ARBA00022763"/>
    </source>
</evidence>
<dbReference type="GO" id="GO:0000724">
    <property type="term" value="P:double-strand break repair via homologous recombination"/>
    <property type="evidence" value="ECO:0007669"/>
    <property type="project" value="TreeGrafter"/>
</dbReference>
<evidence type="ECO:0000256" key="6">
    <source>
        <dbReference type="ARBA" id="ARBA00023125"/>
    </source>
</evidence>
<evidence type="ECO:0000259" key="10">
    <source>
        <dbReference type="PROSITE" id="PS50162"/>
    </source>
</evidence>
<evidence type="ECO:0000256" key="8">
    <source>
        <dbReference type="ARBA" id="ARBA00023204"/>
    </source>
</evidence>